<evidence type="ECO:0000256" key="1">
    <source>
        <dbReference type="SAM" id="MobiDB-lite"/>
    </source>
</evidence>
<evidence type="ECO:0000313" key="4">
    <source>
        <dbReference type="Proteomes" id="UP000012338"/>
    </source>
</evidence>
<evidence type="ECO:0000256" key="2">
    <source>
        <dbReference type="SAM" id="SignalP"/>
    </source>
</evidence>
<dbReference type="Proteomes" id="UP000012338">
    <property type="component" value="Unassembled WGS sequence"/>
</dbReference>
<name>N4XPD2_COCH4</name>
<proteinExistence type="predicted"/>
<reference evidence="3 4" key="1">
    <citation type="journal article" date="2012" name="PLoS Pathog.">
        <title>Diverse lifestyles and strategies of plant pathogenesis encoded in the genomes of eighteen Dothideomycetes fungi.</title>
        <authorList>
            <person name="Ohm R.A."/>
            <person name="Feau N."/>
            <person name="Henrissat B."/>
            <person name="Schoch C.L."/>
            <person name="Horwitz B.A."/>
            <person name="Barry K.W."/>
            <person name="Condon B.J."/>
            <person name="Copeland A.C."/>
            <person name="Dhillon B."/>
            <person name="Glaser F."/>
            <person name="Hesse C.N."/>
            <person name="Kosti I."/>
            <person name="LaButti K."/>
            <person name="Lindquist E.A."/>
            <person name="Lucas S."/>
            <person name="Salamov A.A."/>
            <person name="Bradshaw R.E."/>
            <person name="Ciuffetti L."/>
            <person name="Hamelin R.C."/>
            <person name="Kema G.H.J."/>
            <person name="Lawrence C."/>
            <person name="Scott J.A."/>
            <person name="Spatafora J.W."/>
            <person name="Turgeon B.G."/>
            <person name="de Wit P.J.G.M."/>
            <person name="Zhong S."/>
            <person name="Goodwin S.B."/>
            <person name="Grigoriev I.V."/>
        </authorList>
    </citation>
    <scope>NUCLEOTIDE SEQUENCE [LARGE SCALE GENOMIC DNA]</scope>
    <source>
        <strain evidence="4">C4 / ATCC 48331 / race T</strain>
    </source>
</reference>
<dbReference type="OrthoDB" id="10624934at2759"/>
<keyword evidence="4" id="KW-1185">Reference proteome</keyword>
<feature type="region of interest" description="Disordered" evidence="1">
    <location>
        <begin position="67"/>
        <end position="147"/>
    </location>
</feature>
<dbReference type="AlphaFoldDB" id="N4XPD2"/>
<gene>
    <name evidence="3" type="ORF">COCC4DRAFT_38601</name>
</gene>
<dbReference type="GeneID" id="25844719"/>
<evidence type="ECO:0000313" key="3">
    <source>
        <dbReference type="EMBL" id="ENI06972.1"/>
    </source>
</evidence>
<dbReference type="EMBL" id="KB733450">
    <property type="protein sequence ID" value="ENI06972.1"/>
    <property type="molecule type" value="Genomic_DNA"/>
</dbReference>
<reference evidence="4" key="2">
    <citation type="journal article" date="2013" name="PLoS Genet.">
        <title>Comparative genome structure, secondary metabolite, and effector coding capacity across Cochliobolus pathogens.</title>
        <authorList>
            <person name="Condon B.J."/>
            <person name="Leng Y."/>
            <person name="Wu D."/>
            <person name="Bushley K.E."/>
            <person name="Ohm R.A."/>
            <person name="Otillar R."/>
            <person name="Martin J."/>
            <person name="Schackwitz W."/>
            <person name="Grimwood J."/>
            <person name="MohdZainudin N."/>
            <person name="Xue C."/>
            <person name="Wang R."/>
            <person name="Manning V.A."/>
            <person name="Dhillon B."/>
            <person name="Tu Z.J."/>
            <person name="Steffenson B.J."/>
            <person name="Salamov A."/>
            <person name="Sun H."/>
            <person name="Lowry S."/>
            <person name="LaButti K."/>
            <person name="Han J."/>
            <person name="Copeland A."/>
            <person name="Lindquist E."/>
            <person name="Barry K."/>
            <person name="Schmutz J."/>
            <person name="Baker S.E."/>
            <person name="Ciuffetti L.M."/>
            <person name="Grigoriev I.V."/>
            <person name="Zhong S."/>
            <person name="Turgeon B.G."/>
        </authorList>
    </citation>
    <scope>NUCLEOTIDE SEQUENCE [LARGE SCALE GENOMIC DNA]</scope>
    <source>
        <strain evidence="4">C4 / ATCC 48331 / race T</strain>
    </source>
</reference>
<feature type="signal peptide" evidence="2">
    <location>
        <begin position="1"/>
        <end position="20"/>
    </location>
</feature>
<feature type="compositionally biased region" description="Basic and acidic residues" evidence="1">
    <location>
        <begin position="86"/>
        <end position="147"/>
    </location>
</feature>
<protein>
    <submittedName>
        <fullName evidence="3">Uncharacterized protein</fullName>
    </submittedName>
</protein>
<feature type="chain" id="PRO_5004124989" evidence="2">
    <location>
        <begin position="21"/>
        <end position="194"/>
    </location>
</feature>
<dbReference type="HOGENOM" id="CLU_1294283_0_0_1"/>
<organism evidence="3 4">
    <name type="scientific">Cochliobolus heterostrophus (strain C4 / ATCC 48331 / race T)</name>
    <name type="common">Southern corn leaf blight fungus</name>
    <name type="synonym">Bipolaris maydis</name>
    <dbReference type="NCBI Taxonomy" id="665024"/>
    <lineage>
        <taxon>Eukaryota</taxon>
        <taxon>Fungi</taxon>
        <taxon>Dikarya</taxon>
        <taxon>Ascomycota</taxon>
        <taxon>Pezizomycotina</taxon>
        <taxon>Dothideomycetes</taxon>
        <taxon>Pleosporomycetidae</taxon>
        <taxon>Pleosporales</taxon>
        <taxon>Pleosporineae</taxon>
        <taxon>Pleosporaceae</taxon>
        <taxon>Bipolaris</taxon>
    </lineage>
</organism>
<accession>N4XPD2</accession>
<sequence length="194" mass="21348">MRGTAVFALASLVLPTFIAAVPVTGAASINVVTDVKRHAEPTENLVKRSLEAILPPRDAEVMVERSRGVGRPGSNSRNAEEGTAELVDRGRGMRPGQKRDADPTEDLIERGRGMRPGQKRDADPTEDLVERGRGMRPGQKRDAESTVELVERHRLVKPTKKRDAEGLVQRGRMVTPTKKRDVESLEDLAEEITV</sequence>
<keyword evidence="2" id="KW-0732">Signal</keyword>